<evidence type="ECO:0000256" key="6">
    <source>
        <dbReference type="ARBA" id="ARBA00023163"/>
    </source>
</evidence>
<keyword evidence="4" id="KW-0805">Transcription regulation</keyword>
<reference evidence="12" key="1">
    <citation type="journal article" date="2015" name="Nat. Genet.">
        <title>The genome and transcriptome of the zoonotic hookworm Ancylostoma ceylanicum identify infection-specific gene families.</title>
        <authorList>
            <person name="Schwarz E.M."/>
            <person name="Hu Y."/>
            <person name="Antoshechkin I."/>
            <person name="Miller M.M."/>
            <person name="Sternberg P.W."/>
            <person name="Aroian R.V."/>
        </authorList>
    </citation>
    <scope>NUCLEOTIDE SEQUENCE</scope>
    <source>
        <strain evidence="12">HY135</strain>
    </source>
</reference>
<evidence type="ECO:0000256" key="10">
    <source>
        <dbReference type="ARBA" id="ARBA00029606"/>
    </source>
</evidence>
<dbReference type="Pfam" id="PF12251">
    <property type="entry name" value="SNAPC3"/>
    <property type="match status" value="1"/>
</dbReference>
<comment type="subunit">
    <text evidence="9">Part of the SNAPc complex composed of 5 subunits: SNAPC1, SNAPC2, SNAPC3, SNAPC4 and SNAPC5. SNAPC3 interacts with SNAPC1.</text>
</comment>
<dbReference type="AlphaFoldDB" id="A0A016VDC2"/>
<gene>
    <name evidence="11" type="primary">Acey_s0013.g2084</name>
    <name evidence="11" type="ORF">Y032_0013g2084</name>
</gene>
<evidence type="ECO:0000256" key="1">
    <source>
        <dbReference type="ARBA" id="ARBA00004123"/>
    </source>
</evidence>
<protein>
    <recommendedName>
        <fullName evidence="3">snRNA-activating protein complex subunit 3</fullName>
    </recommendedName>
    <alternativeName>
        <fullName evidence="10">Small nuclear RNA-activating complex polypeptide 3</fullName>
    </alternativeName>
</protein>
<dbReference type="GO" id="GO:0001006">
    <property type="term" value="F:RNA polymerase III type 3 promoter sequence-specific DNA binding"/>
    <property type="evidence" value="ECO:0007669"/>
    <property type="project" value="TreeGrafter"/>
</dbReference>
<comment type="function">
    <text evidence="8">Part of the SNAPc complex required for the transcription of both RNA polymerase II and III small-nuclear RNA genes. Binds to the proximal sequence element (PSE), a non-TATA-box basal promoter element common to these 2 types of genes. Recruits TBP and BRF2 to the U6 snRNA TATA box.</text>
</comment>
<keyword evidence="12" id="KW-1185">Reference proteome</keyword>
<evidence type="ECO:0000256" key="8">
    <source>
        <dbReference type="ARBA" id="ARBA00025193"/>
    </source>
</evidence>
<dbReference type="GO" id="GO:0000978">
    <property type="term" value="F:RNA polymerase II cis-regulatory region sequence-specific DNA binding"/>
    <property type="evidence" value="ECO:0007669"/>
    <property type="project" value="TreeGrafter"/>
</dbReference>
<evidence type="ECO:0000313" key="11">
    <source>
        <dbReference type="EMBL" id="EYC24738.1"/>
    </source>
</evidence>
<evidence type="ECO:0000256" key="9">
    <source>
        <dbReference type="ARBA" id="ARBA00025958"/>
    </source>
</evidence>
<dbReference type="GO" id="GO:0042795">
    <property type="term" value="P:snRNA transcription by RNA polymerase II"/>
    <property type="evidence" value="ECO:0007669"/>
    <property type="project" value="TreeGrafter"/>
</dbReference>
<organism evidence="11 12">
    <name type="scientific">Ancylostoma ceylanicum</name>
    <dbReference type="NCBI Taxonomy" id="53326"/>
    <lineage>
        <taxon>Eukaryota</taxon>
        <taxon>Metazoa</taxon>
        <taxon>Ecdysozoa</taxon>
        <taxon>Nematoda</taxon>
        <taxon>Chromadorea</taxon>
        <taxon>Rhabditida</taxon>
        <taxon>Rhabditina</taxon>
        <taxon>Rhabditomorpha</taxon>
        <taxon>Strongyloidea</taxon>
        <taxon>Ancylostomatidae</taxon>
        <taxon>Ancylostomatinae</taxon>
        <taxon>Ancylostoma</taxon>
    </lineage>
</organism>
<dbReference type="GO" id="GO:0003681">
    <property type="term" value="F:bent DNA binding"/>
    <property type="evidence" value="ECO:0007669"/>
    <property type="project" value="TreeGrafter"/>
</dbReference>
<dbReference type="EMBL" id="JARK01001349">
    <property type="protein sequence ID" value="EYC24738.1"/>
    <property type="molecule type" value="Genomic_DNA"/>
</dbReference>
<dbReference type="PANTHER" id="PTHR13421:SF16">
    <property type="entry name" value="SNRNA-ACTIVATING PROTEIN COMPLEX SUBUNIT 3"/>
    <property type="match status" value="1"/>
</dbReference>
<proteinExistence type="inferred from homology"/>
<evidence type="ECO:0000256" key="5">
    <source>
        <dbReference type="ARBA" id="ARBA00023125"/>
    </source>
</evidence>
<dbReference type="GO" id="GO:0005634">
    <property type="term" value="C:nucleus"/>
    <property type="evidence" value="ECO:0007669"/>
    <property type="project" value="UniProtKB-SubCell"/>
</dbReference>
<comment type="caution">
    <text evidence="11">The sequence shown here is derived from an EMBL/GenBank/DDBJ whole genome shotgun (WGS) entry which is preliminary data.</text>
</comment>
<evidence type="ECO:0000313" key="12">
    <source>
        <dbReference type="Proteomes" id="UP000024635"/>
    </source>
</evidence>
<comment type="subcellular location">
    <subcellularLocation>
        <location evidence="1">Nucleus</location>
    </subcellularLocation>
</comment>
<dbReference type="STRING" id="53326.A0A016VDC2"/>
<dbReference type="GO" id="GO:0019185">
    <property type="term" value="C:snRNA-activating protein complex"/>
    <property type="evidence" value="ECO:0007669"/>
    <property type="project" value="TreeGrafter"/>
</dbReference>
<keyword evidence="7" id="KW-0539">Nucleus</keyword>
<sequence>MAMDAIFRFEEQEFVSEPIVLREFFHEALRERDSMRFFGAHMGEKQAWKRKFVPWLQRMNLVKDTALPDIKELVQSVARTCRHATKQYNYDKDDGRAQMSLNKRTRLRCINILQELNAKRKNPHYKSLSLRSMIYDKYDANVLVRSVRESDFEELPEDINCEASSVDDETSCSSSGAVVKSEPIMHGYASDSNSSLPKTFASLPSEYDSLPTLTSNNLPMYNPYEDLQHEPCSTASFSEEFFGSWSNGLDCNDGSPASLPSNGLELEPGWSQCPDIDEFEQLPSFEYPISSVPYGFSSTPVNTTGPAGAHYAPTISENSWQFEGFMSCNENNCEFEEGLPDLTRESRLRISGYAEVKDLDMRSPPLQQPMSSGENKEVVFKKEEEATGTLPNPRPLQHNNLQPLQPYSFPSDENNIQRSFPDDIVVEIAIFIGYPRPLEKHEIRLGRLMKVLDRFLVLGSNTLMDLKKVIDCTSDYQVLEDVSNRSVTCDDLCKNRFPSSYFFIHDTFYIDLQTKGAKDITVDIRRWASERKIADMNMADMSATKIVDLTCRFGAPYLYNHVGACEHLVVITRACLRDASHPDGPYPVPIYEGNFRRIACAGCKEETAEWVVWEHECMPSFTQFLCDPCYKEFNYDVFGKKMFDFKAAPCYDRRNRRAGPVELKNIEGSKENVPFNAETNL</sequence>
<evidence type="ECO:0000256" key="3">
    <source>
        <dbReference type="ARBA" id="ARBA00013634"/>
    </source>
</evidence>
<evidence type="ECO:0000256" key="2">
    <source>
        <dbReference type="ARBA" id="ARBA00010410"/>
    </source>
</evidence>
<dbReference type="Proteomes" id="UP000024635">
    <property type="component" value="Unassembled WGS sequence"/>
</dbReference>
<keyword evidence="5" id="KW-0238">DNA-binding</keyword>
<name>A0A016VDC2_9BILA</name>
<keyword evidence="6" id="KW-0804">Transcription</keyword>
<comment type="similarity">
    <text evidence="2">Belongs to the SNAPC3/SRD2 family.</text>
</comment>
<dbReference type="GO" id="GO:0001046">
    <property type="term" value="F:core promoter sequence-specific DNA binding"/>
    <property type="evidence" value="ECO:0007669"/>
    <property type="project" value="TreeGrafter"/>
</dbReference>
<accession>A0A016VDC2</accession>
<dbReference type="GO" id="GO:0042796">
    <property type="term" value="P:snRNA transcription by RNA polymerase III"/>
    <property type="evidence" value="ECO:0007669"/>
    <property type="project" value="TreeGrafter"/>
</dbReference>
<dbReference type="PANTHER" id="PTHR13421">
    <property type="entry name" value="SNRNA-ACTIVATING PROTEIN COMPLEX SUBUNIT 3"/>
    <property type="match status" value="1"/>
</dbReference>
<dbReference type="InterPro" id="IPR022042">
    <property type="entry name" value="snRNA-activating_su3"/>
</dbReference>
<evidence type="ECO:0000256" key="4">
    <source>
        <dbReference type="ARBA" id="ARBA00023015"/>
    </source>
</evidence>
<evidence type="ECO:0000256" key="7">
    <source>
        <dbReference type="ARBA" id="ARBA00023242"/>
    </source>
</evidence>
<dbReference type="OrthoDB" id="46583at2759"/>